<comment type="caution">
    <text evidence="3">The sequence shown here is derived from an EMBL/GenBank/DDBJ whole genome shotgun (WGS) entry which is preliminary data.</text>
</comment>
<dbReference type="AlphaFoldDB" id="A0A5J5CI79"/>
<gene>
    <name evidence="3" type="ORF">FQN60_003143</name>
</gene>
<keyword evidence="4" id="KW-1185">Reference proteome</keyword>
<proteinExistence type="predicted"/>
<feature type="transmembrane region" description="Helical" evidence="2">
    <location>
        <begin position="16"/>
        <end position="36"/>
    </location>
</feature>
<organism evidence="3 4">
    <name type="scientific">Etheostoma spectabile</name>
    <name type="common">orangethroat darter</name>
    <dbReference type="NCBI Taxonomy" id="54343"/>
    <lineage>
        <taxon>Eukaryota</taxon>
        <taxon>Metazoa</taxon>
        <taxon>Chordata</taxon>
        <taxon>Craniata</taxon>
        <taxon>Vertebrata</taxon>
        <taxon>Euteleostomi</taxon>
        <taxon>Actinopterygii</taxon>
        <taxon>Neopterygii</taxon>
        <taxon>Teleostei</taxon>
        <taxon>Neoteleostei</taxon>
        <taxon>Acanthomorphata</taxon>
        <taxon>Eupercaria</taxon>
        <taxon>Perciformes</taxon>
        <taxon>Percoidei</taxon>
        <taxon>Percidae</taxon>
        <taxon>Etheostomatinae</taxon>
        <taxon>Etheostoma</taxon>
    </lineage>
</organism>
<evidence type="ECO:0000313" key="4">
    <source>
        <dbReference type="Proteomes" id="UP000327493"/>
    </source>
</evidence>
<feature type="region of interest" description="Disordered" evidence="1">
    <location>
        <begin position="134"/>
        <end position="158"/>
    </location>
</feature>
<dbReference type="Proteomes" id="UP000327493">
    <property type="component" value="Chromosome 21"/>
</dbReference>
<sequence length="158" mass="16855">MAGGSRRFVEQRMGGWFCLFIIYSVLRALISCIALPSGSGATAALDVANINENLGAKVTSSPAMSAINPLGILSLPVLTLSFQAAFLKDVTRREAPWSSLQRQRQAGGLLRITFSIQGQQLDLLIQLSLPHNRDGAGPQPLNTKRKVSCAGGLPPRQG</sequence>
<evidence type="ECO:0000256" key="1">
    <source>
        <dbReference type="SAM" id="MobiDB-lite"/>
    </source>
</evidence>
<name>A0A5J5CI79_9PERO</name>
<protein>
    <submittedName>
        <fullName evidence="3">Uncharacterized protein</fullName>
    </submittedName>
</protein>
<keyword evidence="2" id="KW-1133">Transmembrane helix</keyword>
<reference evidence="3 4" key="1">
    <citation type="submission" date="2019-08" db="EMBL/GenBank/DDBJ databases">
        <title>A chromosome-level genome assembly, high-density linkage maps, and genome scans reveal the genomic architecture of hybrid incompatibilities underlying speciation via character displacement in darters (Percidae: Etheostominae).</title>
        <authorList>
            <person name="Moran R.L."/>
            <person name="Catchen J.M."/>
            <person name="Fuller R.C."/>
        </authorList>
    </citation>
    <scope>NUCLEOTIDE SEQUENCE [LARGE SCALE GENOMIC DNA]</scope>
    <source>
        <strain evidence="3">EspeVRDwgs_2016</strain>
        <tissue evidence="3">Muscle</tissue>
    </source>
</reference>
<keyword evidence="2" id="KW-0812">Transmembrane</keyword>
<keyword evidence="2" id="KW-0472">Membrane</keyword>
<evidence type="ECO:0000256" key="2">
    <source>
        <dbReference type="SAM" id="Phobius"/>
    </source>
</evidence>
<accession>A0A5J5CI79</accession>
<feature type="transmembrane region" description="Helical" evidence="2">
    <location>
        <begin position="66"/>
        <end position="87"/>
    </location>
</feature>
<dbReference type="EMBL" id="VOFY01000021">
    <property type="protein sequence ID" value="KAA8581562.1"/>
    <property type="molecule type" value="Genomic_DNA"/>
</dbReference>
<evidence type="ECO:0000313" key="3">
    <source>
        <dbReference type="EMBL" id="KAA8581562.1"/>
    </source>
</evidence>